<keyword evidence="2" id="KW-1185">Reference proteome</keyword>
<gene>
    <name evidence="1" type="ORF">Bfra_010216</name>
</gene>
<organism evidence="1 2">
    <name type="scientific">Botrytis fragariae</name>
    <dbReference type="NCBI Taxonomy" id="1964551"/>
    <lineage>
        <taxon>Eukaryota</taxon>
        <taxon>Fungi</taxon>
        <taxon>Dikarya</taxon>
        <taxon>Ascomycota</taxon>
        <taxon>Pezizomycotina</taxon>
        <taxon>Leotiomycetes</taxon>
        <taxon>Helotiales</taxon>
        <taxon>Sclerotiniaceae</taxon>
        <taxon>Botrytis</taxon>
    </lineage>
</organism>
<dbReference type="OrthoDB" id="3529070at2759"/>
<comment type="caution">
    <text evidence="1">The sequence shown here is derived from an EMBL/GenBank/DDBJ whole genome shotgun (WGS) entry which is preliminary data.</text>
</comment>
<dbReference type="AlphaFoldDB" id="A0A8H6AME2"/>
<dbReference type="RefSeq" id="XP_037189016.1">
    <property type="nucleotide sequence ID" value="XM_037340548.1"/>
</dbReference>
<reference evidence="1 2" key="1">
    <citation type="journal article" date="2020" name="Phytopathology">
        <title>A high-quality genome resource of Botrytis fragariae, a new and rapidly spreading fungal pathogen causing strawberry gray mold in the U.S.A.</title>
        <authorList>
            <person name="Wu Y."/>
            <person name="Saski C.A."/>
            <person name="Schnabel G."/>
            <person name="Xiao S."/>
            <person name="Hu M."/>
        </authorList>
    </citation>
    <scope>NUCLEOTIDE SEQUENCE [LARGE SCALE GENOMIC DNA]</scope>
    <source>
        <strain evidence="1 2">BVB16</strain>
    </source>
</reference>
<dbReference type="EMBL" id="JABFCT010000015">
    <property type="protein sequence ID" value="KAF5870069.1"/>
    <property type="molecule type" value="Genomic_DNA"/>
</dbReference>
<evidence type="ECO:0000313" key="2">
    <source>
        <dbReference type="Proteomes" id="UP000531561"/>
    </source>
</evidence>
<dbReference type="Proteomes" id="UP000531561">
    <property type="component" value="Unassembled WGS sequence"/>
</dbReference>
<dbReference type="GeneID" id="59264240"/>
<sequence length="86" mass="9514">MSSIRIKRSGSDILNAPPAKKTLVIKFPVGRMSLVDAVDIAARYNGTLFAKHTQEESWKARMTILSAFSAKYKKLVGKSSICSRLK</sequence>
<protein>
    <submittedName>
        <fullName evidence="1">Uncharacterized protein</fullName>
    </submittedName>
</protein>
<evidence type="ECO:0000313" key="1">
    <source>
        <dbReference type="EMBL" id="KAF5870069.1"/>
    </source>
</evidence>
<proteinExistence type="predicted"/>
<name>A0A8H6AME2_9HELO</name>
<accession>A0A8H6AME2</accession>